<sequence length="219" mass="24036">MRTNLELAISEVCSSIKVAYDSRNPTSNCAIPLTNLICAYIRIAGFVEAAQALPSFERALEKYPDSAEKAGSEEAQRAQLVARVRKEYWKEVLDDGNTTLSKQRGGDGTGSKRLFSCPCCGRLVSSKQMMKALDLEGDSKNDCDSAGEYCYTPSQDSVVNGLIMLDAAPKKTVKKKRTRTVKRRIQNRKQGDVSKITFDPYGPSTSKVSIQRPVKTGPA</sequence>
<gene>
    <name evidence="2" type="ORF">H1R20_g3665</name>
</gene>
<keyword evidence="3" id="KW-1185">Reference proteome</keyword>
<dbReference type="OrthoDB" id="2984821at2759"/>
<evidence type="ECO:0000256" key="1">
    <source>
        <dbReference type="SAM" id="MobiDB-lite"/>
    </source>
</evidence>
<accession>A0A9W8JG23</accession>
<protein>
    <submittedName>
        <fullName evidence="2">Uncharacterized protein</fullName>
    </submittedName>
</protein>
<feature type="non-terminal residue" evidence="2">
    <location>
        <position position="219"/>
    </location>
</feature>
<feature type="region of interest" description="Disordered" evidence="1">
    <location>
        <begin position="182"/>
        <end position="219"/>
    </location>
</feature>
<proteinExistence type="predicted"/>
<reference evidence="2" key="1">
    <citation type="submission" date="2022-06" db="EMBL/GenBank/DDBJ databases">
        <title>Genome Sequence of Candolleomyces eurysporus.</title>
        <authorList>
            <person name="Buettner E."/>
        </authorList>
    </citation>
    <scope>NUCLEOTIDE SEQUENCE</scope>
    <source>
        <strain evidence="2">VTCC 930004</strain>
    </source>
</reference>
<evidence type="ECO:0000313" key="3">
    <source>
        <dbReference type="Proteomes" id="UP001140091"/>
    </source>
</evidence>
<name>A0A9W8JG23_9AGAR</name>
<dbReference type="Proteomes" id="UP001140091">
    <property type="component" value="Unassembled WGS sequence"/>
</dbReference>
<evidence type="ECO:0000313" key="2">
    <source>
        <dbReference type="EMBL" id="KAJ2933439.1"/>
    </source>
</evidence>
<dbReference type="AlphaFoldDB" id="A0A9W8JG23"/>
<dbReference type="EMBL" id="JANBPK010000743">
    <property type="protein sequence ID" value="KAJ2933439.1"/>
    <property type="molecule type" value="Genomic_DNA"/>
</dbReference>
<comment type="caution">
    <text evidence="2">The sequence shown here is derived from an EMBL/GenBank/DDBJ whole genome shotgun (WGS) entry which is preliminary data.</text>
</comment>
<organism evidence="2 3">
    <name type="scientific">Candolleomyces eurysporus</name>
    <dbReference type="NCBI Taxonomy" id="2828524"/>
    <lineage>
        <taxon>Eukaryota</taxon>
        <taxon>Fungi</taxon>
        <taxon>Dikarya</taxon>
        <taxon>Basidiomycota</taxon>
        <taxon>Agaricomycotina</taxon>
        <taxon>Agaricomycetes</taxon>
        <taxon>Agaricomycetidae</taxon>
        <taxon>Agaricales</taxon>
        <taxon>Agaricineae</taxon>
        <taxon>Psathyrellaceae</taxon>
        <taxon>Candolleomyces</taxon>
    </lineage>
</organism>